<dbReference type="EMBL" id="CAJPEV010000522">
    <property type="protein sequence ID" value="CAG0886104.1"/>
    <property type="molecule type" value="Genomic_DNA"/>
</dbReference>
<dbReference type="EMBL" id="LR900039">
    <property type="protein sequence ID" value="CAD7243909.1"/>
    <property type="molecule type" value="Genomic_DNA"/>
</dbReference>
<dbReference type="AlphaFoldDB" id="A0A7R8X4I9"/>
<accession>A0A7R8X4I9</accession>
<feature type="signal peptide" evidence="1">
    <location>
        <begin position="1"/>
        <end position="26"/>
    </location>
</feature>
<feature type="chain" id="PRO_5036209055" evidence="1">
    <location>
        <begin position="27"/>
        <end position="398"/>
    </location>
</feature>
<proteinExistence type="predicted"/>
<name>A0A7R8X4I9_9CRUS</name>
<organism evidence="2">
    <name type="scientific">Darwinula stevensoni</name>
    <dbReference type="NCBI Taxonomy" id="69355"/>
    <lineage>
        <taxon>Eukaryota</taxon>
        <taxon>Metazoa</taxon>
        <taxon>Ecdysozoa</taxon>
        <taxon>Arthropoda</taxon>
        <taxon>Crustacea</taxon>
        <taxon>Oligostraca</taxon>
        <taxon>Ostracoda</taxon>
        <taxon>Podocopa</taxon>
        <taxon>Podocopida</taxon>
        <taxon>Darwinulocopina</taxon>
        <taxon>Darwinuloidea</taxon>
        <taxon>Darwinulidae</taxon>
        <taxon>Darwinula</taxon>
    </lineage>
</organism>
<evidence type="ECO:0000313" key="2">
    <source>
        <dbReference type="EMBL" id="CAD7243909.1"/>
    </source>
</evidence>
<keyword evidence="1" id="KW-0732">Signal</keyword>
<protein>
    <submittedName>
        <fullName evidence="2">Uncharacterized protein</fullName>
    </submittedName>
</protein>
<reference evidence="2" key="1">
    <citation type="submission" date="2020-11" db="EMBL/GenBank/DDBJ databases">
        <authorList>
            <person name="Tran Van P."/>
        </authorList>
    </citation>
    <scope>NUCLEOTIDE SEQUENCE</scope>
</reference>
<sequence>MKQRGDWKLVVSALFSTAILAPPCDGQVQPGHVTADGSSECLAGDGAPWFFGGRERWEDEGWMDARPRKERQTESGGPCLESPVGVGCHSPFFDTVRRKCFYVCGLEADSNASMWEGDMKELCTEGYVVGHLQSVDQLQGVHDYVKELDISGDIFTSCYLGYYYPDIYENYTGAHIQWKGWNATMNDTLFDEVFPTEEALDRFEYRRLCFLALPSPAEGHAPWKVKQRTLDSDVSSVLCESISDIFTSCYLGYYYPDIYENYTGAHIQWKGWNATMNDTLFDEVFPTEEALDRFEYRRLCFLALPSPAEGPASWKVKQRTLDSDVSSVLCESISEFPSSPLSVAFWSLAFEGLQAHMIPCVSKKVISITFKANHVPEDVQTVTGMCSPTGFLAESVTL</sequence>
<evidence type="ECO:0000313" key="3">
    <source>
        <dbReference type="Proteomes" id="UP000677054"/>
    </source>
</evidence>
<gene>
    <name evidence="2" type="ORF">DSTB1V02_LOCUS3816</name>
</gene>
<evidence type="ECO:0000256" key="1">
    <source>
        <dbReference type="SAM" id="SignalP"/>
    </source>
</evidence>
<dbReference type="Proteomes" id="UP000677054">
    <property type="component" value="Unassembled WGS sequence"/>
</dbReference>
<keyword evidence="3" id="KW-1185">Reference proteome</keyword>